<gene>
    <name evidence="4" type="ORF">P7K49_015792</name>
</gene>
<reference evidence="4 5" key="1">
    <citation type="submission" date="2023-05" db="EMBL/GenBank/DDBJ databases">
        <title>B98-5 Cell Line De Novo Hybrid Assembly: An Optical Mapping Approach.</title>
        <authorList>
            <person name="Kananen K."/>
            <person name="Auerbach J.A."/>
            <person name="Kautto E."/>
            <person name="Blachly J.S."/>
        </authorList>
    </citation>
    <scope>NUCLEOTIDE SEQUENCE [LARGE SCALE GENOMIC DNA]</scope>
    <source>
        <strain evidence="4">B95-8</strain>
        <tissue evidence="4">Cell line</tissue>
    </source>
</reference>
<comment type="similarity">
    <text evidence="1">Belongs to the FAM76 family.</text>
</comment>
<protein>
    <submittedName>
        <fullName evidence="4">Uncharacterized protein</fullName>
    </submittedName>
</protein>
<feature type="compositionally biased region" description="Gly residues" evidence="3">
    <location>
        <begin position="1"/>
        <end position="11"/>
    </location>
</feature>
<name>A0ABQ9VA87_SAGOE</name>
<sequence>MRLRPGRGGQSGRSLSTSEAASPRDCALHNRGLERHSGVLHARPNQTRSGPPRPACARPPATASSLPPPPGSWPVPDMAALYACTKCHQRFPFEALSQGQQLCKVRGLGRRPGTGDAGGAARSSLFSGSGRPARLRSRTHPAGGAGGARSRGRRVRVLSNGGDCSRTP</sequence>
<dbReference type="Proteomes" id="UP001266305">
    <property type="component" value="Unassembled WGS sequence"/>
</dbReference>
<evidence type="ECO:0000256" key="1">
    <source>
        <dbReference type="ARBA" id="ARBA00009097"/>
    </source>
</evidence>
<proteinExistence type="inferred from homology"/>
<dbReference type="Pfam" id="PF16046">
    <property type="entry name" value="FAM76"/>
    <property type="match status" value="1"/>
</dbReference>
<feature type="compositionally biased region" description="Basic and acidic residues" evidence="3">
    <location>
        <begin position="26"/>
        <end position="37"/>
    </location>
</feature>
<accession>A0ABQ9VA87</accession>
<evidence type="ECO:0000313" key="5">
    <source>
        <dbReference type="Proteomes" id="UP001266305"/>
    </source>
</evidence>
<keyword evidence="5" id="KW-1185">Reference proteome</keyword>
<organism evidence="4 5">
    <name type="scientific">Saguinus oedipus</name>
    <name type="common">Cotton-top tamarin</name>
    <name type="synonym">Oedipomidas oedipus</name>
    <dbReference type="NCBI Taxonomy" id="9490"/>
    <lineage>
        <taxon>Eukaryota</taxon>
        <taxon>Metazoa</taxon>
        <taxon>Chordata</taxon>
        <taxon>Craniata</taxon>
        <taxon>Vertebrata</taxon>
        <taxon>Euteleostomi</taxon>
        <taxon>Mammalia</taxon>
        <taxon>Eutheria</taxon>
        <taxon>Euarchontoglires</taxon>
        <taxon>Primates</taxon>
        <taxon>Haplorrhini</taxon>
        <taxon>Platyrrhini</taxon>
        <taxon>Cebidae</taxon>
        <taxon>Callitrichinae</taxon>
        <taxon>Saguinus</taxon>
    </lineage>
</organism>
<dbReference type="EMBL" id="JASSZA010000007">
    <property type="protein sequence ID" value="KAK2106278.1"/>
    <property type="molecule type" value="Genomic_DNA"/>
</dbReference>
<evidence type="ECO:0000256" key="2">
    <source>
        <dbReference type="ARBA" id="ARBA00023054"/>
    </source>
</evidence>
<dbReference type="InterPro" id="IPR032017">
    <property type="entry name" value="FAM76"/>
</dbReference>
<comment type="caution">
    <text evidence="4">The sequence shown here is derived from an EMBL/GenBank/DDBJ whole genome shotgun (WGS) entry which is preliminary data.</text>
</comment>
<keyword evidence="2" id="KW-0175">Coiled coil</keyword>
<feature type="compositionally biased region" description="Low complexity" evidence="3">
    <location>
        <begin position="55"/>
        <end position="65"/>
    </location>
</feature>
<evidence type="ECO:0000256" key="3">
    <source>
        <dbReference type="SAM" id="MobiDB-lite"/>
    </source>
</evidence>
<feature type="region of interest" description="Disordered" evidence="3">
    <location>
        <begin position="111"/>
        <end position="168"/>
    </location>
</feature>
<evidence type="ECO:0000313" key="4">
    <source>
        <dbReference type="EMBL" id="KAK2106278.1"/>
    </source>
</evidence>
<feature type="region of interest" description="Disordered" evidence="3">
    <location>
        <begin position="1"/>
        <end position="77"/>
    </location>
</feature>